<evidence type="ECO:0000313" key="3">
    <source>
        <dbReference type="EMBL" id="SOE82387.1"/>
    </source>
</evidence>
<accession>A0A7Z7IBI0</accession>
<dbReference type="EMBL" id="OCSU01000002">
    <property type="protein sequence ID" value="SOE82387.1"/>
    <property type="molecule type" value="Genomic_DNA"/>
</dbReference>
<keyword evidence="2" id="KW-1133">Transmembrane helix</keyword>
<sequence length="240" mass="24528">MVAAAQDVLFALAVGTLTCSAMLRHQGRVSLATLGRCRLVVLCGLTLACGLYLWLQAAVVSGAPPGDAGPAVVTVLTQSHFGVAWVVSVSGVVMAGLVGTRESRPAWLITAVGLIVYASGKAAASHAADAGDFTLREAAHVVHLCATAVWAGSVIVAACELHRWDDSSSAASARRVAFCTQLSHLATAALAVVIVTGLLNATQNMAHLGAPLRSVLYGQMLALKLAFVTLAVMLGGYPTG</sequence>
<evidence type="ECO:0000256" key="2">
    <source>
        <dbReference type="SAM" id="Phobius"/>
    </source>
</evidence>
<dbReference type="PANTHER" id="PTHR34820:SF4">
    <property type="entry name" value="INNER MEMBRANE PROTEIN YEBZ"/>
    <property type="match status" value="1"/>
</dbReference>
<dbReference type="PANTHER" id="PTHR34820">
    <property type="entry name" value="INNER MEMBRANE PROTEIN YEBZ"/>
    <property type="match status" value="1"/>
</dbReference>
<evidence type="ECO:0000313" key="4">
    <source>
        <dbReference type="Proteomes" id="UP000219522"/>
    </source>
</evidence>
<keyword evidence="2" id="KW-0472">Membrane</keyword>
<dbReference type="InterPro" id="IPR032694">
    <property type="entry name" value="CopC/D"/>
</dbReference>
<dbReference type="GO" id="GO:0005886">
    <property type="term" value="C:plasma membrane"/>
    <property type="evidence" value="ECO:0007669"/>
    <property type="project" value="TreeGrafter"/>
</dbReference>
<name>A0A7Z7IBI0_9BURK</name>
<dbReference type="GO" id="GO:0030313">
    <property type="term" value="C:cell envelope"/>
    <property type="evidence" value="ECO:0007669"/>
    <property type="project" value="UniProtKB-SubCell"/>
</dbReference>
<keyword evidence="2" id="KW-0812">Transmembrane</keyword>
<proteinExistence type="predicted"/>
<keyword evidence="4" id="KW-1185">Reference proteome</keyword>
<dbReference type="GO" id="GO:0006825">
    <property type="term" value="P:copper ion transport"/>
    <property type="evidence" value="ECO:0007669"/>
    <property type="project" value="InterPro"/>
</dbReference>
<comment type="subcellular location">
    <subcellularLocation>
        <location evidence="1">Cell envelope</location>
    </subcellularLocation>
</comment>
<protein>
    <submittedName>
        <fullName evidence="3">Putative copper resistance protein D</fullName>
    </submittedName>
</protein>
<feature type="transmembrane region" description="Helical" evidence="2">
    <location>
        <begin position="214"/>
        <end position="237"/>
    </location>
</feature>
<reference evidence="3 4" key="1">
    <citation type="submission" date="2017-09" db="EMBL/GenBank/DDBJ databases">
        <authorList>
            <person name="Varghese N."/>
            <person name="Submissions S."/>
        </authorList>
    </citation>
    <scope>NUCLEOTIDE SEQUENCE [LARGE SCALE GENOMIC DNA]</scope>
    <source>
        <strain evidence="3 4">OK806</strain>
    </source>
</reference>
<gene>
    <name evidence="3" type="ORF">SAMN05446927_5717</name>
</gene>
<feature type="transmembrane region" description="Helical" evidence="2">
    <location>
        <begin position="140"/>
        <end position="161"/>
    </location>
</feature>
<feature type="transmembrane region" description="Helical" evidence="2">
    <location>
        <begin position="35"/>
        <end position="55"/>
    </location>
</feature>
<evidence type="ECO:0000256" key="1">
    <source>
        <dbReference type="ARBA" id="ARBA00004196"/>
    </source>
</evidence>
<dbReference type="RefSeq" id="WP_097190451.1">
    <property type="nucleotide sequence ID" value="NZ_OCSU01000002.1"/>
</dbReference>
<feature type="transmembrane region" description="Helical" evidence="2">
    <location>
        <begin position="182"/>
        <end position="202"/>
    </location>
</feature>
<dbReference type="AlphaFoldDB" id="A0A7Z7IBI0"/>
<comment type="caution">
    <text evidence="3">The sequence shown here is derived from an EMBL/GenBank/DDBJ whole genome shotgun (WGS) entry which is preliminary data.</text>
</comment>
<feature type="transmembrane region" description="Helical" evidence="2">
    <location>
        <begin position="75"/>
        <end position="99"/>
    </location>
</feature>
<dbReference type="Proteomes" id="UP000219522">
    <property type="component" value="Unassembled WGS sequence"/>
</dbReference>
<feature type="transmembrane region" description="Helical" evidence="2">
    <location>
        <begin position="106"/>
        <end position="128"/>
    </location>
</feature>
<organism evidence="3 4">
    <name type="scientific">Caballeronia arationis</name>
    <dbReference type="NCBI Taxonomy" id="1777142"/>
    <lineage>
        <taxon>Bacteria</taxon>
        <taxon>Pseudomonadati</taxon>
        <taxon>Pseudomonadota</taxon>
        <taxon>Betaproteobacteria</taxon>
        <taxon>Burkholderiales</taxon>
        <taxon>Burkholderiaceae</taxon>
        <taxon>Caballeronia</taxon>
    </lineage>
</organism>